<accession>A0A8S5S7S7</accession>
<evidence type="ECO:0008006" key="2">
    <source>
        <dbReference type="Google" id="ProtNLM"/>
    </source>
</evidence>
<evidence type="ECO:0000313" key="1">
    <source>
        <dbReference type="EMBL" id="DAF47001.1"/>
    </source>
</evidence>
<proteinExistence type="predicted"/>
<name>A0A8S5S7S7_9CAUD</name>
<protein>
    <recommendedName>
        <fullName evidence="2">XkdX family protein</fullName>
    </recommendedName>
</protein>
<dbReference type="InterPro" id="IPR010022">
    <property type="entry name" value="XkdX"/>
</dbReference>
<dbReference type="Pfam" id="PF09693">
    <property type="entry name" value="Phage_XkdX"/>
    <property type="match status" value="1"/>
</dbReference>
<dbReference type="EMBL" id="BK032549">
    <property type="protein sequence ID" value="DAF47001.1"/>
    <property type="molecule type" value="Genomic_DNA"/>
</dbReference>
<sequence>MSKHYEKVKGYYDKNLWSKTRVYNAVGKWITAAEYEEITGETYEEPAKKSVEEDTTMM</sequence>
<organism evidence="1">
    <name type="scientific">Myoviridae sp. ctnzH2</name>
    <dbReference type="NCBI Taxonomy" id="2827707"/>
    <lineage>
        <taxon>Viruses</taxon>
        <taxon>Duplodnaviria</taxon>
        <taxon>Heunggongvirae</taxon>
        <taxon>Uroviricota</taxon>
        <taxon>Caudoviricetes</taxon>
    </lineage>
</organism>
<reference evidence="1" key="1">
    <citation type="journal article" date="2021" name="Proc. Natl. Acad. Sci. U.S.A.">
        <title>A Catalog of Tens of Thousands of Viruses from Human Metagenomes Reveals Hidden Associations with Chronic Diseases.</title>
        <authorList>
            <person name="Tisza M.J."/>
            <person name="Buck C.B."/>
        </authorList>
    </citation>
    <scope>NUCLEOTIDE SEQUENCE</scope>
    <source>
        <strain evidence="1">CtnzH2</strain>
    </source>
</reference>